<comment type="caution">
    <text evidence="2">The sequence shown here is derived from an EMBL/GenBank/DDBJ whole genome shotgun (WGS) entry which is preliminary data.</text>
</comment>
<dbReference type="InterPro" id="IPR041588">
    <property type="entry name" value="Integrase_H2C2"/>
</dbReference>
<dbReference type="Pfam" id="PF17921">
    <property type="entry name" value="Integrase_H2C2"/>
    <property type="match status" value="1"/>
</dbReference>
<reference evidence="2" key="1">
    <citation type="submission" date="2023-11" db="EMBL/GenBank/DDBJ databases">
        <authorList>
            <person name="De Vega J J."/>
            <person name="De Vega J J."/>
        </authorList>
    </citation>
    <scope>NUCLEOTIDE SEQUENCE</scope>
</reference>
<protein>
    <recommendedName>
        <fullName evidence="1">Integrase zinc-binding domain-containing protein</fullName>
    </recommendedName>
</protein>
<dbReference type="Proteomes" id="UP001295794">
    <property type="component" value="Unassembled WGS sequence"/>
</dbReference>
<dbReference type="InterPro" id="IPR036397">
    <property type="entry name" value="RNaseH_sf"/>
</dbReference>
<dbReference type="GO" id="GO:0003676">
    <property type="term" value="F:nucleic acid binding"/>
    <property type="evidence" value="ECO:0007669"/>
    <property type="project" value="InterPro"/>
</dbReference>
<dbReference type="AlphaFoldDB" id="A0AAD2HLA0"/>
<proteinExistence type="predicted"/>
<feature type="non-terminal residue" evidence="2">
    <location>
        <position position="1"/>
    </location>
</feature>
<evidence type="ECO:0000313" key="2">
    <source>
        <dbReference type="EMBL" id="CAK5276903.1"/>
    </source>
</evidence>
<evidence type="ECO:0000259" key="1">
    <source>
        <dbReference type="Pfam" id="PF17921"/>
    </source>
</evidence>
<dbReference type="Gene3D" id="3.30.420.10">
    <property type="entry name" value="Ribonuclease H-like superfamily/Ribonuclease H"/>
    <property type="match status" value="1"/>
</dbReference>
<name>A0AAD2HLA0_9AGAR</name>
<accession>A0AAD2HLA0</accession>
<organism evidence="2 3">
    <name type="scientific">Mycena citricolor</name>
    <dbReference type="NCBI Taxonomy" id="2018698"/>
    <lineage>
        <taxon>Eukaryota</taxon>
        <taxon>Fungi</taxon>
        <taxon>Dikarya</taxon>
        <taxon>Basidiomycota</taxon>
        <taxon>Agaricomycotina</taxon>
        <taxon>Agaricomycetes</taxon>
        <taxon>Agaricomycetidae</taxon>
        <taxon>Agaricales</taxon>
        <taxon>Marasmiineae</taxon>
        <taxon>Mycenaceae</taxon>
        <taxon>Mycena</taxon>
    </lineage>
</organism>
<dbReference type="Gene3D" id="1.10.340.70">
    <property type="match status" value="1"/>
</dbReference>
<sequence length="128" mass="14565">DGLVYLRNKDHVALCIPRIELDGRSVQEIVISEAHSILAHLGPRKTLDYLKEYVWWKDMVDDVQAFCETCITWRPWEAIGVDFVGPLPESKNRDGVFNSITVVICLLTGMVHLVPSRVNYTARQVAEL</sequence>
<dbReference type="EMBL" id="CAVNYO010000414">
    <property type="protein sequence ID" value="CAK5276903.1"/>
    <property type="molecule type" value="Genomic_DNA"/>
</dbReference>
<keyword evidence="3" id="KW-1185">Reference proteome</keyword>
<feature type="domain" description="Integrase zinc-binding" evidence="1">
    <location>
        <begin position="25"/>
        <end position="73"/>
    </location>
</feature>
<feature type="non-terminal residue" evidence="2">
    <location>
        <position position="128"/>
    </location>
</feature>
<evidence type="ECO:0000313" key="3">
    <source>
        <dbReference type="Proteomes" id="UP001295794"/>
    </source>
</evidence>
<gene>
    <name evidence="2" type="ORF">MYCIT1_LOCUS25544</name>
</gene>